<dbReference type="EMBL" id="LGRX02008375">
    <property type="protein sequence ID" value="KAK3273605.1"/>
    <property type="molecule type" value="Genomic_DNA"/>
</dbReference>
<dbReference type="PANTHER" id="PTHR15938">
    <property type="entry name" value="TBP-1 INTERACTING PROTEIN"/>
    <property type="match status" value="1"/>
</dbReference>
<evidence type="ECO:0000313" key="10">
    <source>
        <dbReference type="Proteomes" id="UP001190700"/>
    </source>
</evidence>
<feature type="coiled-coil region" evidence="6">
    <location>
        <begin position="77"/>
        <end position="144"/>
    </location>
</feature>
<reference evidence="9 10" key="1">
    <citation type="journal article" date="2015" name="Genome Biol. Evol.">
        <title>Comparative Genomics of a Bacterivorous Green Alga Reveals Evolutionary Causalities and Consequences of Phago-Mixotrophic Mode of Nutrition.</title>
        <authorList>
            <person name="Burns J.A."/>
            <person name="Paasch A."/>
            <person name="Narechania A."/>
            <person name="Kim E."/>
        </authorList>
    </citation>
    <scope>NUCLEOTIDE SEQUENCE [LARGE SCALE GENOMIC DNA]</scope>
    <source>
        <strain evidence="9">PLY_AMNH</strain>
    </source>
</reference>
<dbReference type="EMBL" id="LGRX02008107">
    <property type="protein sequence ID" value="KAK3273941.1"/>
    <property type="molecule type" value="Genomic_DNA"/>
</dbReference>
<dbReference type="Proteomes" id="UP001190700">
    <property type="component" value="Unassembled WGS sequence"/>
</dbReference>
<accession>A0AAE0G9B5</accession>
<evidence type="ECO:0000256" key="4">
    <source>
        <dbReference type="ARBA" id="ARBA00023242"/>
    </source>
</evidence>
<keyword evidence="10" id="KW-1185">Reference proteome</keyword>
<evidence type="ECO:0000313" key="9">
    <source>
        <dbReference type="EMBL" id="KAK3273941.1"/>
    </source>
</evidence>
<dbReference type="GO" id="GO:0120230">
    <property type="term" value="F:recombinase activator activity"/>
    <property type="evidence" value="ECO:0007669"/>
    <property type="project" value="TreeGrafter"/>
</dbReference>
<organism evidence="9 10">
    <name type="scientific">Cymbomonas tetramitiformis</name>
    <dbReference type="NCBI Taxonomy" id="36881"/>
    <lineage>
        <taxon>Eukaryota</taxon>
        <taxon>Viridiplantae</taxon>
        <taxon>Chlorophyta</taxon>
        <taxon>Pyramimonadophyceae</taxon>
        <taxon>Pyramimonadales</taxon>
        <taxon>Pyramimonadaceae</taxon>
        <taxon>Cymbomonas</taxon>
    </lineage>
</organism>
<keyword evidence="3" id="KW-0233">DNA recombination</keyword>
<evidence type="ECO:0000259" key="7">
    <source>
        <dbReference type="Pfam" id="PF07106"/>
    </source>
</evidence>
<proteinExistence type="inferred from homology"/>
<dbReference type="GO" id="GO:0120231">
    <property type="term" value="C:DNA recombinase auxiliary factor complex"/>
    <property type="evidence" value="ECO:0007669"/>
    <property type="project" value="TreeGrafter"/>
</dbReference>
<keyword evidence="6" id="KW-0175">Coiled coil</keyword>
<evidence type="ECO:0000256" key="2">
    <source>
        <dbReference type="ARBA" id="ARBA00007922"/>
    </source>
</evidence>
<name>A0AAE0G9B5_9CHLO</name>
<dbReference type="AlphaFoldDB" id="A0AAE0G9B5"/>
<dbReference type="PANTHER" id="PTHR15938:SF0">
    <property type="entry name" value="HOMOLOGOUS-PAIRING PROTEIN 2 HOMOLOG"/>
    <property type="match status" value="1"/>
</dbReference>
<dbReference type="InterPro" id="IPR010776">
    <property type="entry name" value="Hop2_WH_dom"/>
</dbReference>
<dbReference type="Gene3D" id="1.10.10.10">
    <property type="entry name" value="Winged helix-like DNA-binding domain superfamily/Winged helix DNA-binding domain"/>
    <property type="match status" value="1"/>
</dbReference>
<dbReference type="GO" id="GO:0000794">
    <property type="term" value="C:condensed nuclear chromosome"/>
    <property type="evidence" value="ECO:0007669"/>
    <property type="project" value="TreeGrafter"/>
</dbReference>
<dbReference type="GO" id="GO:0007129">
    <property type="term" value="P:homologous chromosome pairing at meiosis"/>
    <property type="evidence" value="ECO:0007669"/>
    <property type="project" value="TreeGrafter"/>
</dbReference>
<gene>
    <name evidence="9" type="ORF">CYMTET_17847</name>
    <name evidence="8" type="ORF">CYMTET_18162</name>
</gene>
<dbReference type="GO" id="GO:0003690">
    <property type="term" value="F:double-stranded DNA binding"/>
    <property type="evidence" value="ECO:0007669"/>
    <property type="project" value="TreeGrafter"/>
</dbReference>
<keyword evidence="4" id="KW-0539">Nucleus</keyword>
<evidence type="ECO:0000256" key="6">
    <source>
        <dbReference type="SAM" id="Coils"/>
    </source>
</evidence>
<dbReference type="Pfam" id="PF07106">
    <property type="entry name" value="WHD_TBPIP"/>
    <property type="match status" value="1"/>
</dbReference>
<dbReference type="InterPro" id="IPR036390">
    <property type="entry name" value="WH_DNA-bd_sf"/>
</dbReference>
<feature type="domain" description="Homologous-pairing protein 2 winged helix" evidence="7">
    <location>
        <begin position="8"/>
        <end position="68"/>
    </location>
</feature>
<reference evidence="9" key="2">
    <citation type="submission" date="2023-06" db="EMBL/GenBank/DDBJ databases">
        <title>Long-read-based genome assembly of the green algal bacterivore Cymbomonas tetramitiformis.</title>
        <authorList>
            <person name="Gyaltshen Y."/>
            <person name="Rozenberg A."/>
            <person name="Paasch A."/>
            <person name="Burns J.A."/>
            <person name="Warring S."/>
            <person name="Larson R."/>
            <person name="Maurer-Alcala X."/>
            <person name="Dacks J."/>
            <person name="Kim E."/>
        </authorList>
    </citation>
    <scope>NUCLEOTIDE SEQUENCE</scope>
    <source>
        <strain evidence="9">PLY_AMNH</strain>
    </source>
</reference>
<evidence type="ECO:0000256" key="1">
    <source>
        <dbReference type="ARBA" id="ARBA00004123"/>
    </source>
</evidence>
<keyword evidence="5" id="KW-0469">Meiosis</keyword>
<protein>
    <submittedName>
        <fullName evidence="9">Homologous-pairing protein 2</fullName>
    </submittedName>
</protein>
<evidence type="ECO:0000313" key="8">
    <source>
        <dbReference type="EMBL" id="KAK3273605.1"/>
    </source>
</evidence>
<dbReference type="GO" id="GO:0000709">
    <property type="term" value="P:meiotic joint molecule formation"/>
    <property type="evidence" value="ECO:0007669"/>
    <property type="project" value="TreeGrafter"/>
</dbReference>
<evidence type="ECO:0000256" key="3">
    <source>
        <dbReference type="ARBA" id="ARBA00023172"/>
    </source>
</evidence>
<dbReference type="GO" id="GO:0010774">
    <property type="term" value="P:meiotic strand invasion involved in reciprocal meiotic recombination"/>
    <property type="evidence" value="ECO:0007669"/>
    <property type="project" value="TreeGrafter"/>
</dbReference>
<comment type="subcellular location">
    <subcellularLocation>
        <location evidence="1">Nucleus</location>
    </subcellularLocation>
</comment>
<comment type="similarity">
    <text evidence="2">Belongs to the HOP2 family.</text>
</comment>
<sequence length="238" mass="27574">MVSLSAEAETILTFLKETNRPYNVQIVTDHHQKYGIKKPTVQRVLDSLSETGYITAKVEGKQKIYFAKQEDLPVLSAQELAVEEAQYKALQSELERERQRTHTLEKELGALSRALTDEQISERLTTLQREVQEKEQKLEPLRSQTCVVSKEDINKIELKFSEAFKQCKRRRRMFKDVWGEILAGAESKPSVLEEEIGIEKDEEAGYDIEIFQKLFERIEKKHSASGNSIQVKRKRSYP</sequence>
<evidence type="ECO:0000256" key="5">
    <source>
        <dbReference type="ARBA" id="ARBA00023254"/>
    </source>
</evidence>
<comment type="caution">
    <text evidence="9">The sequence shown here is derived from an EMBL/GenBank/DDBJ whole genome shotgun (WGS) entry which is preliminary data.</text>
</comment>
<dbReference type="SUPFAM" id="SSF46785">
    <property type="entry name" value="Winged helix' DNA-binding domain"/>
    <property type="match status" value="1"/>
</dbReference>
<dbReference type="InterPro" id="IPR036388">
    <property type="entry name" value="WH-like_DNA-bd_sf"/>
</dbReference>